<sequence>MSNFKDTSLQRIYNVDENEKDEEEKKKSSIKTGTYSSMSNSVKSSIDQASRTFEKPSSYTGNRKLYDSGVAKKNVKSKSFSENSKVIDPYTGDELLLRKADAKRIYGNDWQKHLAEGDHINPIEKVYDKCKNNPWLTNDDIKDIANSEENLQTVSRKFNNAKRSRTNEEFVNDENYLKKTGVEINEDGKRRAIESGEKSQIKLNQIEKVKSKKRILETGHNAGKDAAKNSGMTAITMSGIMNITSVIKGEKTAQEAIKDTAVDGGKAAVTGYVMGNGLTVVSHSLSASSSKFISALSSANVPAKAISAVTLMGNTFKRYGQGEITTQECIIELGEKGVNLATTGYSMAVGQALIPVPVVGAAVGALVGSMLTSKYYNELVSTLKRKELEHQERQRIMFECKIAQEQIKLFRAEMESYLKSYFKDYQDCFDDALLEMQISFQMGDADGMILGANKITKKLGGKVNYESVEEFKDFLNTDSIDIL</sequence>
<organism evidence="2 3">
    <name type="scientific">Intestinibacter bartlettii CAG:1329</name>
    <dbReference type="NCBI Taxonomy" id="1263063"/>
    <lineage>
        <taxon>Bacteria</taxon>
        <taxon>Bacillati</taxon>
        <taxon>Bacillota</taxon>
        <taxon>Clostridia</taxon>
        <taxon>Peptostreptococcales</taxon>
        <taxon>Peptostreptococcaceae</taxon>
        <taxon>Intestinibacter</taxon>
    </lineage>
</organism>
<feature type="region of interest" description="Disordered" evidence="1">
    <location>
        <begin position="1"/>
        <end position="58"/>
    </location>
</feature>
<feature type="compositionally biased region" description="Polar residues" evidence="1">
    <location>
        <begin position="32"/>
        <end position="58"/>
    </location>
</feature>
<protein>
    <submittedName>
        <fullName evidence="2">Uncharacterized protein</fullName>
    </submittedName>
</protein>
<evidence type="ECO:0000256" key="1">
    <source>
        <dbReference type="SAM" id="MobiDB-lite"/>
    </source>
</evidence>
<dbReference type="EMBL" id="CBBD010000026">
    <property type="protein sequence ID" value="CDA09880.1"/>
    <property type="molecule type" value="Genomic_DNA"/>
</dbReference>
<feature type="compositionally biased region" description="Polar residues" evidence="1">
    <location>
        <begin position="1"/>
        <end position="11"/>
    </location>
</feature>
<gene>
    <name evidence="2" type="ORF">BN488_00933</name>
</gene>
<name>R5X511_9FIRM</name>
<evidence type="ECO:0000313" key="3">
    <source>
        <dbReference type="Proteomes" id="UP000017980"/>
    </source>
</evidence>
<proteinExistence type="predicted"/>
<dbReference type="AlphaFoldDB" id="R5X511"/>
<accession>R5X511</accession>
<dbReference type="Proteomes" id="UP000017980">
    <property type="component" value="Unassembled WGS sequence"/>
</dbReference>
<reference evidence="2" key="1">
    <citation type="submission" date="2012-11" db="EMBL/GenBank/DDBJ databases">
        <title>Dependencies among metagenomic species, viruses, plasmids and units of genetic variation.</title>
        <authorList>
            <person name="Nielsen H.B."/>
            <person name="Almeida M."/>
            <person name="Juncker A.S."/>
            <person name="Rasmussen S."/>
            <person name="Li J."/>
            <person name="Sunagawa S."/>
            <person name="Plichta D."/>
            <person name="Gautier L."/>
            <person name="Le Chatelier E."/>
            <person name="Peletier E."/>
            <person name="Bonde I."/>
            <person name="Nielsen T."/>
            <person name="Manichanh C."/>
            <person name="Arumugam M."/>
            <person name="Batto J."/>
            <person name="Santos M.B.Q.D."/>
            <person name="Blom N."/>
            <person name="Borruel N."/>
            <person name="Burgdorf K.S."/>
            <person name="Boumezbeur F."/>
            <person name="Casellas F."/>
            <person name="Dore J."/>
            <person name="Guarner F."/>
            <person name="Hansen T."/>
            <person name="Hildebrand F."/>
            <person name="Kaas R.S."/>
            <person name="Kennedy S."/>
            <person name="Kristiansen K."/>
            <person name="Kultima J.R."/>
            <person name="Leonard P."/>
            <person name="Levenez F."/>
            <person name="Lund O."/>
            <person name="Moumen B."/>
            <person name="Le Paslier D."/>
            <person name="Pons N."/>
            <person name="Pedersen O."/>
            <person name="Prifti E."/>
            <person name="Qin J."/>
            <person name="Raes J."/>
            <person name="Tap J."/>
            <person name="Tims S."/>
            <person name="Ussery D.W."/>
            <person name="Yamada T."/>
            <person name="MetaHit consortium"/>
            <person name="Renault P."/>
            <person name="Sicheritz-Ponten T."/>
            <person name="Bork P."/>
            <person name="Wang J."/>
            <person name="Brunak S."/>
            <person name="Ehrlich S.D."/>
        </authorList>
    </citation>
    <scope>NUCLEOTIDE SEQUENCE [LARGE SCALE GENOMIC DNA]</scope>
</reference>
<comment type="caution">
    <text evidence="2">The sequence shown here is derived from an EMBL/GenBank/DDBJ whole genome shotgun (WGS) entry which is preliminary data.</text>
</comment>
<evidence type="ECO:0000313" key="2">
    <source>
        <dbReference type="EMBL" id="CDA09880.1"/>
    </source>
</evidence>
<dbReference type="RefSeq" id="WP_022071278.1">
    <property type="nucleotide sequence ID" value="NZ_HF999321.1"/>
</dbReference>